<evidence type="ECO:0000313" key="2">
    <source>
        <dbReference type="EMBL" id="AIF23229.1"/>
    </source>
</evidence>
<keyword evidence="1" id="KW-0472">Membrane</keyword>
<protein>
    <submittedName>
        <fullName evidence="2">Uncharacterized protein</fullName>
    </submittedName>
</protein>
<organism evidence="2">
    <name type="scientific">uncultured marine thaumarchaeote SAT1000_13_G01</name>
    <dbReference type="NCBI Taxonomy" id="1456382"/>
    <lineage>
        <taxon>Archaea</taxon>
        <taxon>Nitrososphaerota</taxon>
        <taxon>environmental samples</taxon>
    </lineage>
</organism>
<sequence>MKAILLLALSAIILSQSYGFAYADHGGNHYTGGSGGIGTITIGTDSSSYTTGGMINVSGSVSDYDESDPFKNFDMTLKLTAPNGNIITISQIPLNSDGSYSTHIPAQGPLWMFDGDYTVSVSHGSDKTASTTFTFILVPEVIGEEVIGEEIEISEEELSEGCGEGTHLEDGVCMLDETTESTPVSTGSVPATGMNAWIYSITFTVLIAFTIMIILYVISRASRRKIVN</sequence>
<feature type="transmembrane region" description="Helical" evidence="1">
    <location>
        <begin position="196"/>
        <end position="218"/>
    </location>
</feature>
<name>A0A075I5G9_9ARCH</name>
<keyword evidence="1" id="KW-0812">Transmembrane</keyword>
<proteinExistence type="predicted"/>
<keyword evidence="1" id="KW-1133">Transmembrane helix</keyword>
<accession>A0A075I5G9</accession>
<reference evidence="2" key="1">
    <citation type="journal article" date="2014" name="Genome Biol. Evol.">
        <title>Pangenome evidence for extensive interdomain horizontal transfer affecting lineage core and shell genes in uncultured planktonic thaumarchaeota and euryarchaeota.</title>
        <authorList>
            <person name="Deschamps P."/>
            <person name="Zivanovic Y."/>
            <person name="Moreira D."/>
            <person name="Rodriguez-Valera F."/>
            <person name="Lopez-Garcia P."/>
        </authorList>
    </citation>
    <scope>NUCLEOTIDE SEQUENCE</scope>
</reference>
<dbReference type="EMBL" id="KF901224">
    <property type="protein sequence ID" value="AIF23229.1"/>
    <property type="molecule type" value="Genomic_DNA"/>
</dbReference>
<evidence type="ECO:0000256" key="1">
    <source>
        <dbReference type="SAM" id="Phobius"/>
    </source>
</evidence>
<dbReference type="Gene3D" id="2.60.40.1930">
    <property type="match status" value="1"/>
</dbReference>
<dbReference type="AlphaFoldDB" id="A0A075I5G9"/>